<dbReference type="GO" id="GO:0008236">
    <property type="term" value="F:serine-type peptidase activity"/>
    <property type="evidence" value="ECO:0007669"/>
    <property type="project" value="UniProtKB-KW"/>
</dbReference>
<sequence length="256" mass="28617">MKLMFKILILSLFFFTITFGQVAVKDIDKTIFVYGGDFNKVFINYVVGLTKKPHPKILFIPTGAADNANYINNWYSNCAELPFIPYVLRTFINSSPKQKTFEEQILECDAVIVGGGNTLNMLAVWRAQGIDTVLRKAYERGIILAGGSAGSLCWFISGSTDSRPKELSFVEGLSFLNYSHSPHYHSEPTRQPLYHNAILTGKLKPGYACDDRSGLLFINGVVKKSVSQNVDNNNYFVSVVDGKIREELLPAEIIKE</sequence>
<dbReference type="SUPFAM" id="SSF52317">
    <property type="entry name" value="Class I glutamine amidotransferase-like"/>
    <property type="match status" value="1"/>
</dbReference>
<keyword evidence="3" id="KW-0378">Hydrolase</keyword>
<comment type="similarity">
    <text evidence="1">Belongs to the peptidase S51 family.</text>
</comment>
<accession>A0A7G5XCE9</accession>
<name>A0A7G5XCE9_9BACT</name>
<dbReference type="KEGG" id="lacs:H4075_13790"/>
<dbReference type="Pfam" id="PF03575">
    <property type="entry name" value="Peptidase_S51"/>
    <property type="match status" value="1"/>
</dbReference>
<evidence type="ECO:0000256" key="1">
    <source>
        <dbReference type="ARBA" id="ARBA00006534"/>
    </source>
</evidence>
<reference evidence="6" key="1">
    <citation type="submission" date="2020-08" db="EMBL/GenBank/DDBJ databases">
        <title>Lacibacter sp. S13-6-6 genome sequencing.</title>
        <authorList>
            <person name="Jin L."/>
        </authorList>
    </citation>
    <scope>NUCLEOTIDE SEQUENCE [LARGE SCALE GENOMIC DNA]</scope>
    <source>
        <strain evidence="6">S13-6-6</strain>
    </source>
</reference>
<dbReference type="InterPro" id="IPR005320">
    <property type="entry name" value="Peptidase_S51"/>
</dbReference>
<dbReference type="AlphaFoldDB" id="A0A7G5XCE9"/>
<proteinExistence type="inferred from homology"/>
<evidence type="ECO:0000313" key="5">
    <source>
        <dbReference type="EMBL" id="QNA43152.1"/>
    </source>
</evidence>
<dbReference type="PANTHER" id="PTHR20842">
    <property type="entry name" value="PROTEASE S51 ALPHA-ASPARTYL DIPEPTIDASE"/>
    <property type="match status" value="1"/>
</dbReference>
<keyword evidence="6" id="KW-1185">Reference proteome</keyword>
<keyword evidence="4" id="KW-0720">Serine protease</keyword>
<dbReference type="Proteomes" id="UP000515344">
    <property type="component" value="Chromosome"/>
</dbReference>
<gene>
    <name evidence="5" type="ORF">H4075_13790</name>
</gene>
<evidence type="ECO:0000256" key="2">
    <source>
        <dbReference type="ARBA" id="ARBA00022670"/>
    </source>
</evidence>
<protein>
    <submittedName>
        <fullName evidence="5">Peptidase E</fullName>
    </submittedName>
</protein>
<dbReference type="GO" id="GO:0006508">
    <property type="term" value="P:proteolysis"/>
    <property type="evidence" value="ECO:0007669"/>
    <property type="project" value="UniProtKB-KW"/>
</dbReference>
<dbReference type="Gene3D" id="3.40.50.880">
    <property type="match status" value="1"/>
</dbReference>
<keyword evidence="2" id="KW-0645">Protease</keyword>
<dbReference type="InterPro" id="IPR029062">
    <property type="entry name" value="Class_I_gatase-like"/>
</dbReference>
<dbReference type="RefSeq" id="WP_182801417.1">
    <property type="nucleotide sequence ID" value="NZ_CP060007.1"/>
</dbReference>
<evidence type="ECO:0000256" key="4">
    <source>
        <dbReference type="ARBA" id="ARBA00022825"/>
    </source>
</evidence>
<evidence type="ECO:0000256" key="3">
    <source>
        <dbReference type="ARBA" id="ARBA00022801"/>
    </source>
</evidence>
<evidence type="ECO:0000313" key="6">
    <source>
        <dbReference type="Proteomes" id="UP000515344"/>
    </source>
</evidence>
<organism evidence="5 6">
    <name type="scientific">Lacibacter sediminis</name>
    <dbReference type="NCBI Taxonomy" id="2760713"/>
    <lineage>
        <taxon>Bacteria</taxon>
        <taxon>Pseudomonadati</taxon>
        <taxon>Bacteroidota</taxon>
        <taxon>Chitinophagia</taxon>
        <taxon>Chitinophagales</taxon>
        <taxon>Chitinophagaceae</taxon>
        <taxon>Lacibacter</taxon>
    </lineage>
</organism>
<dbReference type="EMBL" id="CP060007">
    <property type="protein sequence ID" value="QNA43152.1"/>
    <property type="molecule type" value="Genomic_DNA"/>
</dbReference>
<dbReference type="PANTHER" id="PTHR20842:SF0">
    <property type="entry name" value="ALPHA-ASPARTYL DIPEPTIDASE"/>
    <property type="match status" value="1"/>
</dbReference>
<dbReference type="CDD" id="cd03146">
    <property type="entry name" value="GAT1_Peptidase_E"/>
    <property type="match status" value="1"/>
</dbReference>